<comment type="subcellular location">
    <subcellularLocation>
        <location evidence="1">Cell membrane</location>
        <topology evidence="1">Multi-pass membrane protein</topology>
    </subcellularLocation>
</comment>
<dbReference type="Proteomes" id="UP000197692">
    <property type="component" value="Unassembled WGS sequence"/>
</dbReference>
<keyword evidence="2" id="KW-1003">Cell membrane</keyword>
<dbReference type="GO" id="GO:0005886">
    <property type="term" value="C:plasma membrane"/>
    <property type="evidence" value="ECO:0007669"/>
    <property type="project" value="UniProtKB-SubCell"/>
</dbReference>
<protein>
    <recommendedName>
        <fullName evidence="7">Cardiolipin synthase N-terminal domain-containing protein</fullName>
    </recommendedName>
</protein>
<keyword evidence="5 6" id="KW-0472">Membrane</keyword>
<evidence type="ECO:0000256" key="2">
    <source>
        <dbReference type="ARBA" id="ARBA00022475"/>
    </source>
</evidence>
<dbReference type="RefSeq" id="WP_010935615.1">
    <property type="nucleotide sequence ID" value="NZ_CP040557.1"/>
</dbReference>
<evidence type="ECO:0000256" key="1">
    <source>
        <dbReference type="ARBA" id="ARBA00004651"/>
    </source>
</evidence>
<proteinExistence type="predicted"/>
<dbReference type="Pfam" id="PF13396">
    <property type="entry name" value="PLDc_N"/>
    <property type="match status" value="1"/>
</dbReference>
<evidence type="ECO:0000256" key="5">
    <source>
        <dbReference type="ARBA" id="ARBA00023136"/>
    </source>
</evidence>
<dbReference type="AlphaFoldDB" id="A0A854NFM2"/>
<sequence>MNPIDKLLDLPTPALIGVCILIGVQLAAVVWSLICLLRDKRAHIAGLNRLVWLLVIIFGQVIGPIVFLVMYLHEQRQLKVQREYEQKATAKHHQVDASSVVSKLYPKERT</sequence>
<feature type="transmembrane region" description="Helical" evidence="6">
    <location>
        <begin position="15"/>
        <end position="38"/>
    </location>
</feature>
<feature type="domain" description="Cardiolipin synthase N-terminal" evidence="7">
    <location>
        <begin position="28"/>
        <end position="69"/>
    </location>
</feature>
<reference evidence="9" key="1">
    <citation type="submission" date="2016-02" db="EMBL/GenBank/DDBJ databases">
        <title>Genomic analyses of a collection of pathogenic Corynebacterium diphtheriae.</title>
        <authorList>
            <person name="Sangal V."/>
            <person name="Titov L."/>
        </authorList>
    </citation>
    <scope>NUCLEOTIDE SEQUENCE [LARGE SCALE GENOMIC DNA]</scope>
    <source>
        <strain evidence="9">1438</strain>
    </source>
</reference>
<dbReference type="GeneID" id="97333102"/>
<dbReference type="InterPro" id="IPR027379">
    <property type="entry name" value="CLS_N"/>
</dbReference>
<keyword evidence="3 6" id="KW-0812">Transmembrane</keyword>
<name>A0A854NFM2_CORDP</name>
<evidence type="ECO:0000256" key="3">
    <source>
        <dbReference type="ARBA" id="ARBA00022692"/>
    </source>
</evidence>
<evidence type="ECO:0000313" key="9">
    <source>
        <dbReference type="Proteomes" id="UP000197692"/>
    </source>
</evidence>
<accession>A0A854NFM2</accession>
<organism evidence="8 9">
    <name type="scientific">Corynebacterium diphtheriae bv. mitis</name>
    <dbReference type="NCBI Taxonomy" id="1806053"/>
    <lineage>
        <taxon>Bacteria</taxon>
        <taxon>Bacillati</taxon>
        <taxon>Actinomycetota</taxon>
        <taxon>Actinomycetes</taxon>
        <taxon>Mycobacteriales</taxon>
        <taxon>Corynebacteriaceae</taxon>
        <taxon>Corynebacterium</taxon>
    </lineage>
</organism>
<comment type="caution">
    <text evidence="8">The sequence shown here is derived from an EMBL/GenBank/DDBJ whole genome shotgun (WGS) entry which is preliminary data.</text>
</comment>
<gene>
    <name evidence="8" type="ORF">AY602_05665</name>
</gene>
<evidence type="ECO:0000259" key="7">
    <source>
        <dbReference type="Pfam" id="PF13396"/>
    </source>
</evidence>
<feature type="transmembrane region" description="Helical" evidence="6">
    <location>
        <begin position="50"/>
        <end position="72"/>
    </location>
</feature>
<evidence type="ECO:0000313" key="8">
    <source>
        <dbReference type="EMBL" id="OWM34795.1"/>
    </source>
</evidence>
<dbReference type="EMBL" id="LSZF01000025">
    <property type="protein sequence ID" value="OWM34795.1"/>
    <property type="molecule type" value="Genomic_DNA"/>
</dbReference>
<evidence type="ECO:0000256" key="6">
    <source>
        <dbReference type="SAM" id="Phobius"/>
    </source>
</evidence>
<keyword evidence="4 6" id="KW-1133">Transmembrane helix</keyword>
<evidence type="ECO:0000256" key="4">
    <source>
        <dbReference type="ARBA" id="ARBA00022989"/>
    </source>
</evidence>